<evidence type="ECO:0000313" key="1">
    <source>
        <dbReference type="EMBL" id="KAK1735728.1"/>
    </source>
</evidence>
<dbReference type="EMBL" id="JATAAI010000032">
    <property type="protein sequence ID" value="KAK1735728.1"/>
    <property type="molecule type" value="Genomic_DNA"/>
</dbReference>
<gene>
    <name evidence="1" type="ORF">QTG54_013434</name>
</gene>
<sequence length="63" mass="6942">MDYHSFMNDGVKATTNCGCIAGKDCMVDKYAQRVIWKGEEINCSYAVTIAIVMRAGKSLVCCK</sequence>
<reference evidence="1" key="1">
    <citation type="submission" date="2023-06" db="EMBL/GenBank/DDBJ databases">
        <title>Survivors Of The Sea: Transcriptome response of Skeletonema marinoi to long-term dormancy.</title>
        <authorList>
            <person name="Pinder M.I.M."/>
            <person name="Kourtchenko O."/>
            <person name="Robertson E.K."/>
            <person name="Larsson T."/>
            <person name="Maumus F."/>
            <person name="Osuna-Cruz C.M."/>
            <person name="Vancaester E."/>
            <person name="Stenow R."/>
            <person name="Vandepoele K."/>
            <person name="Ploug H."/>
            <person name="Bruchert V."/>
            <person name="Godhe A."/>
            <person name="Topel M."/>
        </authorList>
    </citation>
    <scope>NUCLEOTIDE SEQUENCE</scope>
    <source>
        <strain evidence="1">R05AC</strain>
    </source>
</reference>
<accession>A0AAD8XXX5</accession>
<dbReference type="Proteomes" id="UP001224775">
    <property type="component" value="Unassembled WGS sequence"/>
</dbReference>
<name>A0AAD8XXX5_9STRA</name>
<comment type="caution">
    <text evidence="1">The sequence shown here is derived from an EMBL/GenBank/DDBJ whole genome shotgun (WGS) entry which is preliminary data.</text>
</comment>
<dbReference type="AlphaFoldDB" id="A0AAD8XXX5"/>
<protein>
    <submittedName>
        <fullName evidence="1">Uncharacterized protein</fullName>
    </submittedName>
</protein>
<keyword evidence="2" id="KW-1185">Reference proteome</keyword>
<organism evidence="1 2">
    <name type="scientific">Skeletonema marinoi</name>
    <dbReference type="NCBI Taxonomy" id="267567"/>
    <lineage>
        <taxon>Eukaryota</taxon>
        <taxon>Sar</taxon>
        <taxon>Stramenopiles</taxon>
        <taxon>Ochrophyta</taxon>
        <taxon>Bacillariophyta</taxon>
        <taxon>Coscinodiscophyceae</taxon>
        <taxon>Thalassiosirophycidae</taxon>
        <taxon>Thalassiosirales</taxon>
        <taxon>Skeletonemataceae</taxon>
        <taxon>Skeletonema</taxon>
        <taxon>Skeletonema marinoi-dohrnii complex</taxon>
    </lineage>
</organism>
<evidence type="ECO:0000313" key="2">
    <source>
        <dbReference type="Proteomes" id="UP001224775"/>
    </source>
</evidence>
<proteinExistence type="predicted"/>